<reference evidence="3" key="1">
    <citation type="journal article" date="2019" name="Int. J. Syst. Evol. Microbiol.">
        <title>The Global Catalogue of Microorganisms (GCM) 10K type strain sequencing project: providing services to taxonomists for standard genome sequencing and annotation.</title>
        <authorList>
            <consortium name="The Broad Institute Genomics Platform"/>
            <consortium name="The Broad Institute Genome Sequencing Center for Infectious Disease"/>
            <person name="Wu L."/>
            <person name="Ma J."/>
        </authorList>
    </citation>
    <scope>NUCLEOTIDE SEQUENCE [LARGE SCALE GENOMIC DNA]</scope>
    <source>
        <strain evidence="3">JCM 18303</strain>
    </source>
</reference>
<protein>
    <submittedName>
        <fullName evidence="2">IS982 family transposase</fullName>
    </submittedName>
</protein>
<evidence type="ECO:0000259" key="1">
    <source>
        <dbReference type="Pfam" id="PF01609"/>
    </source>
</evidence>
<accession>A0ABP9QX29</accession>
<feature type="domain" description="Transposase IS4-like" evidence="1">
    <location>
        <begin position="103"/>
        <end position="273"/>
    </location>
</feature>
<name>A0ABP9QX29_9PSEU</name>
<dbReference type="NCBIfam" id="NF033520">
    <property type="entry name" value="transpos_IS982"/>
    <property type="match status" value="1"/>
</dbReference>
<organism evidence="2 3">
    <name type="scientific">Pseudonocardia eucalypti</name>
    <dbReference type="NCBI Taxonomy" id="648755"/>
    <lineage>
        <taxon>Bacteria</taxon>
        <taxon>Bacillati</taxon>
        <taxon>Actinomycetota</taxon>
        <taxon>Actinomycetes</taxon>
        <taxon>Pseudonocardiales</taxon>
        <taxon>Pseudonocardiaceae</taxon>
        <taxon>Pseudonocardia</taxon>
    </lineage>
</organism>
<dbReference type="EMBL" id="BAABJP010000040">
    <property type="protein sequence ID" value="GAA5168726.1"/>
    <property type="molecule type" value="Genomic_DNA"/>
</dbReference>
<comment type="caution">
    <text evidence="2">The sequence shown here is derived from an EMBL/GenBank/DDBJ whole genome shotgun (WGS) entry which is preliminary data.</text>
</comment>
<evidence type="ECO:0000313" key="3">
    <source>
        <dbReference type="Proteomes" id="UP001428817"/>
    </source>
</evidence>
<proteinExistence type="predicted"/>
<evidence type="ECO:0000313" key="2">
    <source>
        <dbReference type="EMBL" id="GAA5168726.1"/>
    </source>
</evidence>
<dbReference type="Proteomes" id="UP001428817">
    <property type="component" value="Unassembled WGS sequence"/>
</dbReference>
<dbReference type="InterPro" id="IPR002559">
    <property type="entry name" value="Transposase_11"/>
</dbReference>
<dbReference type="Pfam" id="PF01609">
    <property type="entry name" value="DDE_Tnp_1"/>
    <property type="match status" value="1"/>
</dbReference>
<sequence length="296" mass="32792">MTNDLDALLTALYVEIDDHVVPARRGRGRRPRLSDAELLTLAAAQVLLGVDTEARWIRFAYCRLGHLFRYLPKQPGYHKRLVAAAPLLAVAISHLAKVSPSWCDDLRLIDATPLPCGTSRETAKRSDLTGYAGYGYCAAHSRFYWGFKLYLLAAPDGMPIAWCLADPKTGEREVCLDLLTIARETGRLRAATTILADKGLASREIEGQIAALGVIMLRPDRRDERVRHGNLGGVRQWIESVFDTLKGQLGLERHGGRTCQGVGTRVAQRLFALAAAIWHNWATNAPIKRSLTAYDH</sequence>
<dbReference type="RefSeq" id="WP_185066029.1">
    <property type="nucleotide sequence ID" value="NZ_BAABJP010000040.1"/>
</dbReference>
<gene>
    <name evidence="2" type="ORF">GCM10023321_63260</name>
</gene>
<keyword evidence="3" id="KW-1185">Reference proteome</keyword>